<sequence>MTARKKNGGSIAGNGQLFAAIQKKIIGMGGISVVFTPDRLTESTIQGYLYVPGKQKWIEVSAPIPDLIYNRIPFRQAEKTAETIEAFIKFADQNIPIFNPCFLDKYVLYEILNQNEEMRPCLPATIAVHNDGELQDFLDKHHSIYLKPRVSAQGKGIFRVMKDSEGTIALESKRKKISFGSYAKFWAHLSPTVETSKYIAQEAVTPARLTGHRFDFRILAHWGENGYRPTGVGIRQSGQQELTTHLPNGGKLLPYSLVRSSEHDQFIEKIVRICGESLSSELGFFGEFSIDAGITANGEYVLYEINSKPMSFDEPEIEEQRVRNLCNLFFLRSGFPIPTQ</sequence>
<dbReference type="AlphaFoldDB" id="A0A2N5GJC3"/>
<gene>
    <name evidence="1" type="ORF">CU635_15615</name>
    <name evidence="2" type="ORF">CVD25_01725</name>
</gene>
<protein>
    <recommendedName>
        <fullName evidence="5">ATP-grasp domain-containing protein</fullName>
    </recommendedName>
</protein>
<dbReference type="EMBL" id="PGVA01000038">
    <property type="protein sequence ID" value="PLR81212.1"/>
    <property type="molecule type" value="Genomic_DNA"/>
</dbReference>
<name>A0A2N5GJC3_9BACI</name>
<dbReference type="Proteomes" id="UP000234951">
    <property type="component" value="Unassembled WGS sequence"/>
</dbReference>
<evidence type="ECO:0000313" key="1">
    <source>
        <dbReference type="EMBL" id="PLR81212.1"/>
    </source>
</evidence>
<dbReference type="OrthoDB" id="7869153at2"/>
<evidence type="ECO:0000313" key="4">
    <source>
        <dbReference type="Proteomes" id="UP000235114"/>
    </source>
</evidence>
<keyword evidence="4" id="KW-1185">Reference proteome</keyword>
<dbReference type="EMBL" id="PGVD01000007">
    <property type="protein sequence ID" value="PLS00659.1"/>
    <property type="molecule type" value="Genomic_DNA"/>
</dbReference>
<reference evidence="1 3" key="1">
    <citation type="submission" date="2017-11" db="EMBL/GenBank/DDBJ databases">
        <title>Comparitive Functional Genomics of Dry Heat Resistant strains isolated from the Viking Spacecraft.</title>
        <authorList>
            <person name="Seuylemezian A."/>
            <person name="Cooper K."/>
            <person name="Vaishampayan P."/>
        </authorList>
    </citation>
    <scope>NUCLEOTIDE SEQUENCE [LARGE SCALE GENOMIC DNA]</scope>
    <source>
        <strain evidence="1 3">M4.6</strain>
    </source>
</reference>
<evidence type="ECO:0000313" key="2">
    <source>
        <dbReference type="EMBL" id="PLS00659.1"/>
    </source>
</evidence>
<evidence type="ECO:0000313" key="3">
    <source>
        <dbReference type="Proteomes" id="UP000234951"/>
    </source>
</evidence>
<dbReference type="SUPFAM" id="SSF56059">
    <property type="entry name" value="Glutathione synthetase ATP-binding domain-like"/>
    <property type="match status" value="1"/>
</dbReference>
<evidence type="ECO:0008006" key="5">
    <source>
        <dbReference type="Google" id="ProtNLM"/>
    </source>
</evidence>
<dbReference type="Proteomes" id="UP000235114">
    <property type="component" value="Unassembled WGS sequence"/>
</dbReference>
<reference evidence="2 4" key="2">
    <citation type="submission" date="2017-12" db="EMBL/GenBank/DDBJ databases">
        <title>Comparative Functional Genomics of Dry Heat Resistant strains isolated from the Viking Spacecraft.</title>
        <authorList>
            <person name="Seuylemezian A."/>
            <person name="Cooper K."/>
            <person name="Vaishampayan P."/>
        </authorList>
    </citation>
    <scope>NUCLEOTIDE SEQUENCE [LARGE SCALE GENOMIC DNA]</scope>
    <source>
        <strain evidence="2 4">ATCC 29669</strain>
    </source>
</reference>
<comment type="caution">
    <text evidence="1">The sequence shown here is derived from an EMBL/GenBank/DDBJ whole genome shotgun (WGS) entry which is preliminary data.</text>
</comment>
<organism evidence="1 3">
    <name type="scientific">Bacillus canaveralius</name>
    <dbReference type="NCBI Taxonomy" id="1403243"/>
    <lineage>
        <taxon>Bacteria</taxon>
        <taxon>Bacillati</taxon>
        <taxon>Bacillota</taxon>
        <taxon>Bacilli</taxon>
        <taxon>Bacillales</taxon>
        <taxon>Bacillaceae</taxon>
        <taxon>Bacillus</taxon>
    </lineage>
</organism>
<accession>A0A2N5GJC3</accession>
<dbReference type="InterPro" id="IPR026838">
    <property type="entry name" value="YheC/D"/>
</dbReference>
<dbReference type="Pfam" id="PF14398">
    <property type="entry name" value="ATPgrasp_YheCD"/>
    <property type="match status" value="1"/>
</dbReference>
<proteinExistence type="predicted"/>